<dbReference type="Proteomes" id="UP001642483">
    <property type="component" value="Unassembled WGS sequence"/>
</dbReference>
<gene>
    <name evidence="2" type="ORF">CVLEPA_LOCUS22755</name>
</gene>
<feature type="region of interest" description="Disordered" evidence="1">
    <location>
        <begin position="30"/>
        <end position="53"/>
    </location>
</feature>
<protein>
    <submittedName>
        <fullName evidence="2">Uncharacterized protein</fullName>
    </submittedName>
</protein>
<sequence length="74" mass="8327">VLIVEMTVTATAGPGLFQSGTEVGHAVHHANSQKQHEKYNMMQSPSSPLRDRPKYMGVQRITYPRKNAYRIQST</sequence>
<accession>A0ABP0GFA6</accession>
<name>A0ABP0GFA6_CLALP</name>
<evidence type="ECO:0000313" key="3">
    <source>
        <dbReference type="Proteomes" id="UP001642483"/>
    </source>
</evidence>
<proteinExistence type="predicted"/>
<evidence type="ECO:0000313" key="2">
    <source>
        <dbReference type="EMBL" id="CAK8690118.1"/>
    </source>
</evidence>
<organism evidence="2 3">
    <name type="scientific">Clavelina lepadiformis</name>
    <name type="common">Light-bulb sea squirt</name>
    <name type="synonym">Ascidia lepadiformis</name>
    <dbReference type="NCBI Taxonomy" id="159417"/>
    <lineage>
        <taxon>Eukaryota</taxon>
        <taxon>Metazoa</taxon>
        <taxon>Chordata</taxon>
        <taxon>Tunicata</taxon>
        <taxon>Ascidiacea</taxon>
        <taxon>Aplousobranchia</taxon>
        <taxon>Clavelinidae</taxon>
        <taxon>Clavelina</taxon>
    </lineage>
</organism>
<keyword evidence="3" id="KW-1185">Reference proteome</keyword>
<reference evidence="2 3" key="1">
    <citation type="submission" date="2024-02" db="EMBL/GenBank/DDBJ databases">
        <authorList>
            <person name="Daric V."/>
            <person name="Darras S."/>
        </authorList>
    </citation>
    <scope>NUCLEOTIDE SEQUENCE [LARGE SCALE GENOMIC DNA]</scope>
</reference>
<comment type="caution">
    <text evidence="2">The sequence shown here is derived from an EMBL/GenBank/DDBJ whole genome shotgun (WGS) entry which is preliminary data.</text>
</comment>
<feature type="non-terminal residue" evidence="2">
    <location>
        <position position="1"/>
    </location>
</feature>
<evidence type="ECO:0000256" key="1">
    <source>
        <dbReference type="SAM" id="MobiDB-lite"/>
    </source>
</evidence>
<dbReference type="EMBL" id="CAWYQH010000114">
    <property type="protein sequence ID" value="CAK8690118.1"/>
    <property type="molecule type" value="Genomic_DNA"/>
</dbReference>